<sequence>MITKVNGERIINWRWRRRLFRWEEELVEVCQGVVLGIIRSEGDKDCWKWSDSVYSVREAYYCLTSEDLDDTG</sequence>
<dbReference type="Proteomes" id="UP000265520">
    <property type="component" value="Unassembled WGS sequence"/>
</dbReference>
<feature type="non-terminal residue" evidence="1">
    <location>
        <position position="72"/>
    </location>
</feature>
<organism evidence="1 2">
    <name type="scientific">Trifolium medium</name>
    <dbReference type="NCBI Taxonomy" id="97028"/>
    <lineage>
        <taxon>Eukaryota</taxon>
        <taxon>Viridiplantae</taxon>
        <taxon>Streptophyta</taxon>
        <taxon>Embryophyta</taxon>
        <taxon>Tracheophyta</taxon>
        <taxon>Spermatophyta</taxon>
        <taxon>Magnoliopsida</taxon>
        <taxon>eudicotyledons</taxon>
        <taxon>Gunneridae</taxon>
        <taxon>Pentapetalae</taxon>
        <taxon>rosids</taxon>
        <taxon>fabids</taxon>
        <taxon>Fabales</taxon>
        <taxon>Fabaceae</taxon>
        <taxon>Papilionoideae</taxon>
        <taxon>50 kb inversion clade</taxon>
        <taxon>NPAAA clade</taxon>
        <taxon>Hologalegina</taxon>
        <taxon>IRL clade</taxon>
        <taxon>Trifolieae</taxon>
        <taxon>Trifolium</taxon>
    </lineage>
</organism>
<keyword evidence="2" id="KW-1185">Reference proteome</keyword>
<accession>A0A392P992</accession>
<proteinExistence type="predicted"/>
<evidence type="ECO:0000313" key="1">
    <source>
        <dbReference type="EMBL" id="MCI07826.1"/>
    </source>
</evidence>
<dbReference type="EMBL" id="LXQA010066801">
    <property type="protein sequence ID" value="MCI07826.1"/>
    <property type="molecule type" value="Genomic_DNA"/>
</dbReference>
<comment type="caution">
    <text evidence="1">The sequence shown here is derived from an EMBL/GenBank/DDBJ whole genome shotgun (WGS) entry which is preliminary data.</text>
</comment>
<name>A0A392P992_9FABA</name>
<reference evidence="1 2" key="1">
    <citation type="journal article" date="2018" name="Front. Plant Sci.">
        <title>Red Clover (Trifolium pratense) and Zigzag Clover (T. medium) - A Picture of Genomic Similarities and Differences.</title>
        <authorList>
            <person name="Dluhosova J."/>
            <person name="Istvanek J."/>
            <person name="Nedelnik J."/>
            <person name="Repkova J."/>
        </authorList>
    </citation>
    <scope>NUCLEOTIDE SEQUENCE [LARGE SCALE GENOMIC DNA]</scope>
    <source>
        <strain evidence="2">cv. 10/8</strain>
        <tissue evidence="1">Leaf</tissue>
    </source>
</reference>
<evidence type="ECO:0000313" key="2">
    <source>
        <dbReference type="Proteomes" id="UP000265520"/>
    </source>
</evidence>
<dbReference type="AlphaFoldDB" id="A0A392P992"/>
<protein>
    <submittedName>
        <fullName evidence="1">Uncharacterized protein</fullName>
    </submittedName>
</protein>